<dbReference type="Proteomes" id="UP000326912">
    <property type="component" value="Unassembled WGS sequence"/>
</dbReference>
<sequence length="153" mass="17665">MDEHKQAQGGQVYLSPPRLCLTLPLPPSINQQYATVNGHRVSTQVARRFKRDVRSLLRQLEQQGKLSEALRVQFQQSHLALLLDFYFATPLRRDLDGGLKITQDAICEGLGLNDNRVVDIHLMKHIDPLHPHLYVELETILDWQFDKEYVLLT</sequence>
<gene>
    <name evidence="1" type="ORF">KDW_13610</name>
</gene>
<proteinExistence type="predicted"/>
<dbReference type="EMBL" id="BKZW01000001">
    <property type="protein sequence ID" value="GER87199.1"/>
    <property type="molecule type" value="Genomic_DNA"/>
</dbReference>
<dbReference type="SUPFAM" id="SSF103084">
    <property type="entry name" value="Holliday junction resolvase RusA"/>
    <property type="match status" value="1"/>
</dbReference>
<dbReference type="GO" id="GO:0006281">
    <property type="term" value="P:DNA repair"/>
    <property type="evidence" value="ECO:0007669"/>
    <property type="project" value="InterPro"/>
</dbReference>
<dbReference type="InterPro" id="IPR008822">
    <property type="entry name" value="Endonuclease_RusA-like"/>
</dbReference>
<dbReference type="GO" id="GO:0000287">
    <property type="term" value="F:magnesium ion binding"/>
    <property type="evidence" value="ECO:0007669"/>
    <property type="project" value="InterPro"/>
</dbReference>
<dbReference type="Gene3D" id="3.30.1330.70">
    <property type="entry name" value="Holliday junction resolvase RusA"/>
    <property type="match status" value="1"/>
</dbReference>
<keyword evidence="2" id="KW-1185">Reference proteome</keyword>
<name>A0A5J4KLZ5_9CHLR</name>
<evidence type="ECO:0000313" key="1">
    <source>
        <dbReference type="EMBL" id="GER87199.1"/>
    </source>
</evidence>
<dbReference type="InterPro" id="IPR036614">
    <property type="entry name" value="RusA-like_sf"/>
</dbReference>
<dbReference type="Pfam" id="PF05866">
    <property type="entry name" value="RusA"/>
    <property type="match status" value="1"/>
</dbReference>
<reference evidence="1 2" key="1">
    <citation type="submission" date="2019-10" db="EMBL/GenBank/DDBJ databases">
        <title>Dictyobacter vulcani sp. nov., within the class Ktedonobacteria, isolated from soil of volcanic Mt. Zao.</title>
        <authorList>
            <person name="Zheng Y."/>
            <person name="Wang C.M."/>
            <person name="Sakai Y."/>
            <person name="Abe K."/>
            <person name="Yokota A."/>
            <person name="Yabe S."/>
        </authorList>
    </citation>
    <scope>NUCLEOTIDE SEQUENCE [LARGE SCALE GENOMIC DNA]</scope>
    <source>
        <strain evidence="1 2">W12</strain>
    </source>
</reference>
<evidence type="ECO:0000313" key="2">
    <source>
        <dbReference type="Proteomes" id="UP000326912"/>
    </source>
</evidence>
<comment type="caution">
    <text evidence="1">The sequence shown here is derived from an EMBL/GenBank/DDBJ whole genome shotgun (WGS) entry which is preliminary data.</text>
</comment>
<protein>
    <submittedName>
        <fullName evidence="1">Uncharacterized protein</fullName>
    </submittedName>
</protein>
<organism evidence="1 2">
    <name type="scientific">Dictyobacter vulcani</name>
    <dbReference type="NCBI Taxonomy" id="2607529"/>
    <lineage>
        <taxon>Bacteria</taxon>
        <taxon>Bacillati</taxon>
        <taxon>Chloroflexota</taxon>
        <taxon>Ktedonobacteria</taxon>
        <taxon>Ktedonobacterales</taxon>
        <taxon>Dictyobacteraceae</taxon>
        <taxon>Dictyobacter</taxon>
    </lineage>
</organism>
<dbReference type="GO" id="GO:0006310">
    <property type="term" value="P:DNA recombination"/>
    <property type="evidence" value="ECO:0007669"/>
    <property type="project" value="InterPro"/>
</dbReference>
<accession>A0A5J4KLZ5</accession>
<dbReference type="RefSeq" id="WP_151755225.1">
    <property type="nucleotide sequence ID" value="NZ_BKZW01000001.1"/>
</dbReference>
<dbReference type="AlphaFoldDB" id="A0A5J4KLZ5"/>